<dbReference type="EMBL" id="ATHJ01000043">
    <property type="protein sequence ID" value="EPR43767.1"/>
    <property type="molecule type" value="Genomic_DNA"/>
</dbReference>
<dbReference type="OrthoDB" id="9798585at2"/>
<feature type="domain" description="Cupin type-2" evidence="1">
    <location>
        <begin position="27"/>
        <end position="86"/>
    </location>
</feature>
<proteinExistence type="predicted"/>
<evidence type="ECO:0000259" key="1">
    <source>
        <dbReference type="Pfam" id="PF07883"/>
    </source>
</evidence>
<dbReference type="Proteomes" id="UP000014977">
    <property type="component" value="Unassembled WGS sequence"/>
</dbReference>
<dbReference type="eggNOG" id="COG1917">
    <property type="taxonomic scope" value="Bacteria"/>
</dbReference>
<dbReference type="Pfam" id="PF07883">
    <property type="entry name" value="Cupin_2"/>
    <property type="match status" value="1"/>
</dbReference>
<evidence type="ECO:0000313" key="2">
    <source>
        <dbReference type="EMBL" id="EPR43767.1"/>
    </source>
</evidence>
<dbReference type="InterPro" id="IPR014710">
    <property type="entry name" value="RmlC-like_jellyroll"/>
</dbReference>
<dbReference type="InterPro" id="IPR013096">
    <property type="entry name" value="Cupin_2"/>
</dbReference>
<dbReference type="PATRIC" id="fig|1121405.3.peg.444"/>
<name>S7U3A6_DESML</name>
<sequence>MEILAASENVRIERIVSRGHASPEDFWYDQDKDEFVLLVRGRAELAFAGKPDVLRLEPGDYLVIPAHTRHRVVWTEPATDTLWLAVHF</sequence>
<keyword evidence="3" id="KW-1185">Reference proteome</keyword>
<dbReference type="Gene3D" id="2.60.120.10">
    <property type="entry name" value="Jelly Rolls"/>
    <property type="match status" value="1"/>
</dbReference>
<dbReference type="AlphaFoldDB" id="S7U3A6"/>
<gene>
    <name evidence="2" type="ORF">dsmv_1167</name>
</gene>
<dbReference type="InterPro" id="IPR011051">
    <property type="entry name" value="RmlC_Cupin_sf"/>
</dbReference>
<reference evidence="2 3" key="1">
    <citation type="journal article" date="2013" name="Genome Announc.">
        <title>Draft genome sequences for three mercury-methylating, sulfate-reducing bacteria.</title>
        <authorList>
            <person name="Brown S.D."/>
            <person name="Hurt R.A.Jr."/>
            <person name="Gilmour C.C."/>
            <person name="Elias D.A."/>
        </authorList>
    </citation>
    <scope>NUCLEOTIDE SEQUENCE [LARGE SCALE GENOMIC DNA]</scope>
    <source>
        <strain evidence="2 3">DSM 2059</strain>
    </source>
</reference>
<organism evidence="2 3">
    <name type="scientific">Desulfococcus multivorans DSM 2059</name>
    <dbReference type="NCBI Taxonomy" id="1121405"/>
    <lineage>
        <taxon>Bacteria</taxon>
        <taxon>Pseudomonadati</taxon>
        <taxon>Thermodesulfobacteriota</taxon>
        <taxon>Desulfobacteria</taxon>
        <taxon>Desulfobacterales</taxon>
        <taxon>Desulfococcaceae</taxon>
        <taxon>Desulfococcus</taxon>
    </lineage>
</organism>
<comment type="caution">
    <text evidence="2">The sequence shown here is derived from an EMBL/GenBank/DDBJ whole genome shotgun (WGS) entry which is preliminary data.</text>
</comment>
<dbReference type="CDD" id="cd06981">
    <property type="entry name" value="cupin_reut_a1446"/>
    <property type="match status" value="1"/>
</dbReference>
<accession>S7U3A6</accession>
<dbReference type="SUPFAM" id="SSF51182">
    <property type="entry name" value="RmlC-like cupins"/>
    <property type="match status" value="1"/>
</dbReference>
<protein>
    <submittedName>
        <fullName evidence="2">Cupin 2 conserved barrel domain protein</fullName>
    </submittedName>
</protein>
<evidence type="ECO:0000313" key="3">
    <source>
        <dbReference type="Proteomes" id="UP000014977"/>
    </source>
</evidence>